<name>A0ABR2BGY9_9ROSI</name>
<dbReference type="Pfam" id="PF00190">
    <property type="entry name" value="Cupin_1"/>
    <property type="match status" value="2"/>
</dbReference>
<gene>
    <name evidence="1" type="ORF">V6N12_074263</name>
</gene>
<dbReference type="EMBL" id="JBBPBM010000120">
    <property type="protein sequence ID" value="KAK8506213.1"/>
    <property type="molecule type" value="Genomic_DNA"/>
</dbReference>
<accession>A0ABR2BGY9</accession>
<dbReference type="CDD" id="cd02244">
    <property type="entry name" value="cupin_7S_vicilin-like_N"/>
    <property type="match status" value="1"/>
</dbReference>
<comment type="caution">
    <text evidence="1">The sequence shown here is derived from an EMBL/GenBank/DDBJ whole genome shotgun (WGS) entry which is preliminary data.</text>
</comment>
<dbReference type="InterPro" id="IPR006045">
    <property type="entry name" value="Cupin_1"/>
</dbReference>
<sequence length="525" mass="60695">MSAKSKLSVVILILSVAALFAGLASAKQDPELKQCSHQCRVQQQFDEQQKEECERRCEEYHREKKEREREKEHGFDPDRKLRECQSRCMGQGQGEARQLCRFRCQQRLEREHDRRWEEEGKRQTKEHEEEEEEQEHNPYVFEDRHFYTATKTEKGRVDLLAKFTQNSDVLRGIENYRLALLVANPKAFVVPNHFDADAIFVVTQGRGRISMIQEDKRRSFNIETGDIIRVRAGTPLYLINRDDNEKLFIVKLLQPVNRPDHYEVFYGAGGGNPESFYETFSIEILEAALKTSRDKLERFFDKQGEGAFLEASKEQIEAMSSHEEGREGGGGIWPFKSDSKNPFNLFKKRRPSKSNKYGQLFEVDADEFQHLKDSDLGVSYANITRGCMTAPFFNSRAIKIAIVVQGEGYLEMVSPDSGRRKSGSSLQKTSSRLRPDTVFVVPAGHPFVTVASSRTNLEILCFEVNIENNVRYLLAGEGNFVQQFEKEAKELAFKTREAEVDRIFGNQDEEFFFPGPRQQRTRDYE</sequence>
<dbReference type="PANTHER" id="PTHR31189:SF13">
    <property type="entry name" value="CUPINCIN"/>
    <property type="match status" value="1"/>
</dbReference>
<evidence type="ECO:0000313" key="2">
    <source>
        <dbReference type="Proteomes" id="UP001472677"/>
    </source>
</evidence>
<dbReference type="CDD" id="cd02245">
    <property type="entry name" value="cupin_7S_vicilin-like_C"/>
    <property type="match status" value="1"/>
</dbReference>
<dbReference type="Gene3D" id="2.60.120.10">
    <property type="entry name" value="Jelly Rolls"/>
    <property type="match status" value="2"/>
</dbReference>
<proteinExistence type="predicted"/>
<dbReference type="PANTHER" id="PTHR31189">
    <property type="entry name" value="OS03G0336100 PROTEIN-RELATED"/>
    <property type="match status" value="1"/>
</dbReference>
<organism evidence="1 2">
    <name type="scientific">Hibiscus sabdariffa</name>
    <name type="common">roselle</name>
    <dbReference type="NCBI Taxonomy" id="183260"/>
    <lineage>
        <taxon>Eukaryota</taxon>
        <taxon>Viridiplantae</taxon>
        <taxon>Streptophyta</taxon>
        <taxon>Embryophyta</taxon>
        <taxon>Tracheophyta</taxon>
        <taxon>Spermatophyta</taxon>
        <taxon>Magnoliopsida</taxon>
        <taxon>eudicotyledons</taxon>
        <taxon>Gunneridae</taxon>
        <taxon>Pentapetalae</taxon>
        <taxon>rosids</taxon>
        <taxon>malvids</taxon>
        <taxon>Malvales</taxon>
        <taxon>Malvaceae</taxon>
        <taxon>Malvoideae</taxon>
        <taxon>Hibiscus</taxon>
    </lineage>
</organism>
<dbReference type="InterPro" id="IPR011051">
    <property type="entry name" value="RmlC_Cupin_sf"/>
</dbReference>
<dbReference type="InterPro" id="IPR014710">
    <property type="entry name" value="RmlC-like_jellyroll"/>
</dbReference>
<dbReference type="SMART" id="SM00835">
    <property type="entry name" value="Cupin_1"/>
    <property type="match status" value="2"/>
</dbReference>
<dbReference type="SUPFAM" id="SSF51182">
    <property type="entry name" value="RmlC-like cupins"/>
    <property type="match status" value="2"/>
</dbReference>
<evidence type="ECO:0000313" key="1">
    <source>
        <dbReference type="EMBL" id="KAK8506213.1"/>
    </source>
</evidence>
<keyword evidence="2" id="KW-1185">Reference proteome</keyword>
<dbReference type="InterPro" id="IPR050253">
    <property type="entry name" value="Seed_Storage-Functional"/>
</dbReference>
<reference evidence="1 2" key="1">
    <citation type="journal article" date="2024" name="G3 (Bethesda)">
        <title>Genome assembly of Hibiscus sabdariffa L. provides insights into metabolisms of medicinal natural products.</title>
        <authorList>
            <person name="Kim T."/>
        </authorList>
    </citation>
    <scope>NUCLEOTIDE SEQUENCE [LARGE SCALE GENOMIC DNA]</scope>
    <source>
        <strain evidence="1">TK-2024</strain>
        <tissue evidence="1">Old leaves</tissue>
    </source>
</reference>
<protein>
    <submittedName>
        <fullName evidence="1">Uncharacterized protein</fullName>
    </submittedName>
</protein>
<dbReference type="Proteomes" id="UP001472677">
    <property type="component" value="Unassembled WGS sequence"/>
</dbReference>